<name>A0ABU5HAG9_9BACT</name>
<feature type="chain" id="PRO_5045529879" description="Lipoprotein" evidence="2">
    <location>
        <begin position="19"/>
        <end position="396"/>
    </location>
</feature>
<dbReference type="Proteomes" id="UP001291309">
    <property type="component" value="Unassembled WGS sequence"/>
</dbReference>
<feature type="compositionally biased region" description="Polar residues" evidence="1">
    <location>
        <begin position="363"/>
        <end position="372"/>
    </location>
</feature>
<keyword evidence="2" id="KW-0732">Signal</keyword>
<dbReference type="EMBL" id="JAXIVS010000009">
    <property type="protein sequence ID" value="MDY7229782.1"/>
    <property type="molecule type" value="Genomic_DNA"/>
</dbReference>
<dbReference type="PROSITE" id="PS51257">
    <property type="entry name" value="PROKAR_LIPOPROTEIN"/>
    <property type="match status" value="1"/>
</dbReference>
<sequence>MSLRRLAVASFLVTAACAGPQKTDGSQATTVQERMRITNQPAFDVATCQSRPLTLPPPANQGLLVGALVSIRPQVMECLVDPKSRAGGATTKVTVKTSVTAAAATHSVSGDNLTPEGQKCVQDAVNALVPIQPLAQGAQPVESQTEFIHEKANSPSVTFGTNEGSDFSGTVRLAQAKWCECYAPYTTQAPPSLSAKLTLRKTASTPAEVTFEPSGSTEGDQLAACLKEKIAALPAKLSSDELSFPYRFVHFHSLATQPAANLAPELLFYQLELVRNQSAGAAAIAYGNRDNAADVYDALVKEYQKDPKKNFGLVPQLREKCATLVQTSDAWIASLEAQQSVEQQTVALVQQLKAKDAAWSEVETASQGSLDTTQKDLAGARARRQADADACPKERK</sequence>
<feature type="compositionally biased region" description="Basic and acidic residues" evidence="1">
    <location>
        <begin position="384"/>
        <end position="396"/>
    </location>
</feature>
<dbReference type="RefSeq" id="WP_321548504.1">
    <property type="nucleotide sequence ID" value="NZ_JAXIVS010000009.1"/>
</dbReference>
<proteinExistence type="predicted"/>
<accession>A0ABU5HAG9</accession>
<feature type="region of interest" description="Disordered" evidence="1">
    <location>
        <begin position="363"/>
        <end position="396"/>
    </location>
</feature>
<evidence type="ECO:0000256" key="2">
    <source>
        <dbReference type="SAM" id="SignalP"/>
    </source>
</evidence>
<evidence type="ECO:0000313" key="3">
    <source>
        <dbReference type="EMBL" id="MDY7229782.1"/>
    </source>
</evidence>
<protein>
    <recommendedName>
        <fullName evidence="5">Lipoprotein</fullName>
    </recommendedName>
</protein>
<feature type="signal peptide" evidence="2">
    <location>
        <begin position="1"/>
        <end position="18"/>
    </location>
</feature>
<keyword evidence="4" id="KW-1185">Reference proteome</keyword>
<reference evidence="3 4" key="1">
    <citation type="submission" date="2023-12" db="EMBL/GenBank/DDBJ databases">
        <title>the genome sequence of Hyalangium sp. s54d21.</title>
        <authorList>
            <person name="Zhang X."/>
        </authorList>
    </citation>
    <scope>NUCLEOTIDE SEQUENCE [LARGE SCALE GENOMIC DNA]</scope>
    <source>
        <strain evidence="4">s54d21</strain>
    </source>
</reference>
<gene>
    <name evidence="3" type="ORF">SYV04_25540</name>
</gene>
<comment type="caution">
    <text evidence="3">The sequence shown here is derived from an EMBL/GenBank/DDBJ whole genome shotgun (WGS) entry which is preliminary data.</text>
</comment>
<evidence type="ECO:0000313" key="4">
    <source>
        <dbReference type="Proteomes" id="UP001291309"/>
    </source>
</evidence>
<organism evidence="3 4">
    <name type="scientific">Hyalangium rubrum</name>
    <dbReference type="NCBI Taxonomy" id="3103134"/>
    <lineage>
        <taxon>Bacteria</taxon>
        <taxon>Pseudomonadati</taxon>
        <taxon>Myxococcota</taxon>
        <taxon>Myxococcia</taxon>
        <taxon>Myxococcales</taxon>
        <taxon>Cystobacterineae</taxon>
        <taxon>Archangiaceae</taxon>
        <taxon>Hyalangium</taxon>
    </lineage>
</organism>
<evidence type="ECO:0000256" key="1">
    <source>
        <dbReference type="SAM" id="MobiDB-lite"/>
    </source>
</evidence>
<evidence type="ECO:0008006" key="5">
    <source>
        <dbReference type="Google" id="ProtNLM"/>
    </source>
</evidence>